<evidence type="ECO:0000313" key="3">
    <source>
        <dbReference type="Proteomes" id="UP000789570"/>
    </source>
</evidence>
<sequence>MLRLTKHQKQSRKACKTKAIKENDNAASIVRKLQEAAKKYHMNMLPIKHKNQQQCEVAKGTLKLHTFWEVKKPDEKIDKEVANKDNIEVDNDTNEDSDDEINEYSNNKVEGYNWYNKIPDALKNLELDIKKEKVNSE</sequence>
<protein>
    <submittedName>
        <fullName evidence="2">5466_t:CDS:1</fullName>
    </submittedName>
</protein>
<feature type="non-terminal residue" evidence="2">
    <location>
        <position position="1"/>
    </location>
</feature>
<dbReference type="EMBL" id="CAJVPQ010008829">
    <property type="protein sequence ID" value="CAG8710318.1"/>
    <property type="molecule type" value="Genomic_DNA"/>
</dbReference>
<accession>A0A9N9N8A0</accession>
<comment type="caution">
    <text evidence="2">The sequence shown here is derived from an EMBL/GenBank/DDBJ whole genome shotgun (WGS) entry which is preliminary data.</text>
</comment>
<feature type="compositionally biased region" description="Acidic residues" evidence="1">
    <location>
        <begin position="88"/>
        <end position="102"/>
    </location>
</feature>
<feature type="region of interest" description="Disordered" evidence="1">
    <location>
        <begin position="79"/>
        <end position="105"/>
    </location>
</feature>
<reference evidence="2" key="1">
    <citation type="submission" date="2021-06" db="EMBL/GenBank/DDBJ databases">
        <authorList>
            <person name="Kallberg Y."/>
            <person name="Tangrot J."/>
            <person name="Rosling A."/>
        </authorList>
    </citation>
    <scope>NUCLEOTIDE SEQUENCE</scope>
    <source>
        <strain evidence="2">UK204</strain>
    </source>
</reference>
<evidence type="ECO:0000313" key="2">
    <source>
        <dbReference type="EMBL" id="CAG8710318.1"/>
    </source>
</evidence>
<organism evidence="2 3">
    <name type="scientific">Funneliformis caledonium</name>
    <dbReference type="NCBI Taxonomy" id="1117310"/>
    <lineage>
        <taxon>Eukaryota</taxon>
        <taxon>Fungi</taxon>
        <taxon>Fungi incertae sedis</taxon>
        <taxon>Mucoromycota</taxon>
        <taxon>Glomeromycotina</taxon>
        <taxon>Glomeromycetes</taxon>
        <taxon>Glomerales</taxon>
        <taxon>Glomeraceae</taxon>
        <taxon>Funneliformis</taxon>
    </lineage>
</organism>
<name>A0A9N9N8A0_9GLOM</name>
<dbReference type="OrthoDB" id="2434281at2759"/>
<proteinExistence type="predicted"/>
<dbReference type="AlphaFoldDB" id="A0A9N9N8A0"/>
<keyword evidence="3" id="KW-1185">Reference proteome</keyword>
<dbReference type="Proteomes" id="UP000789570">
    <property type="component" value="Unassembled WGS sequence"/>
</dbReference>
<gene>
    <name evidence="2" type="ORF">FCALED_LOCUS13882</name>
</gene>
<evidence type="ECO:0000256" key="1">
    <source>
        <dbReference type="SAM" id="MobiDB-lite"/>
    </source>
</evidence>